<keyword evidence="4 5" id="KW-1015">Disulfide bond</keyword>
<keyword evidence="2 6" id="KW-0732">Signal</keyword>
<feature type="disulfide bond" evidence="5">
    <location>
        <begin position="202"/>
        <end position="212"/>
    </location>
</feature>
<dbReference type="InterPro" id="IPR000742">
    <property type="entry name" value="EGF"/>
</dbReference>
<dbReference type="CDD" id="cd00054">
    <property type="entry name" value="EGF_CA"/>
    <property type="match status" value="2"/>
</dbReference>
<evidence type="ECO:0000256" key="4">
    <source>
        <dbReference type="ARBA" id="ARBA00023157"/>
    </source>
</evidence>
<dbReference type="SMART" id="SM00179">
    <property type="entry name" value="EGF_CA"/>
    <property type="match status" value="2"/>
</dbReference>
<dbReference type="Proteomes" id="UP000683360">
    <property type="component" value="Unassembled WGS sequence"/>
</dbReference>
<dbReference type="PROSITE" id="PS50092">
    <property type="entry name" value="TSP1"/>
    <property type="match status" value="1"/>
</dbReference>
<dbReference type="PROSITE" id="PS00010">
    <property type="entry name" value="ASX_HYDROXYL"/>
    <property type="match status" value="1"/>
</dbReference>
<keyword evidence="3" id="KW-0677">Repeat</keyword>
<feature type="domain" description="EGF-like" evidence="7">
    <location>
        <begin position="198"/>
        <end position="233"/>
    </location>
</feature>
<evidence type="ECO:0000313" key="8">
    <source>
        <dbReference type="EMBL" id="CAG2257820.1"/>
    </source>
</evidence>
<evidence type="ECO:0000256" key="5">
    <source>
        <dbReference type="PROSITE-ProRule" id="PRU00076"/>
    </source>
</evidence>
<feature type="disulfide bond" evidence="5">
    <location>
        <begin position="223"/>
        <end position="232"/>
    </location>
</feature>
<evidence type="ECO:0000256" key="2">
    <source>
        <dbReference type="ARBA" id="ARBA00022729"/>
    </source>
</evidence>
<keyword evidence="1 5" id="KW-0245">EGF-like domain</keyword>
<evidence type="ECO:0000256" key="1">
    <source>
        <dbReference type="ARBA" id="ARBA00022536"/>
    </source>
</evidence>
<protein>
    <submittedName>
        <fullName evidence="8">NOTCH3</fullName>
    </submittedName>
</protein>
<feature type="chain" id="PRO_5035944614" evidence="6">
    <location>
        <begin position="22"/>
        <end position="266"/>
    </location>
</feature>
<dbReference type="GO" id="GO:0005509">
    <property type="term" value="F:calcium ion binding"/>
    <property type="evidence" value="ECO:0007669"/>
    <property type="project" value="InterPro"/>
</dbReference>
<dbReference type="AlphaFoldDB" id="A0A8S3VQM0"/>
<dbReference type="FunFam" id="2.10.25.10:FF:000279">
    <property type="entry name" value="Neurogenic locus notch 1"/>
    <property type="match status" value="1"/>
</dbReference>
<dbReference type="Pfam" id="PF00008">
    <property type="entry name" value="EGF"/>
    <property type="match status" value="2"/>
</dbReference>
<proteinExistence type="predicted"/>
<dbReference type="EMBL" id="CAJPWZ010003331">
    <property type="protein sequence ID" value="CAG2257820.1"/>
    <property type="molecule type" value="Genomic_DNA"/>
</dbReference>
<dbReference type="Gene3D" id="2.10.25.10">
    <property type="entry name" value="Laminin"/>
    <property type="match status" value="2"/>
</dbReference>
<dbReference type="SMART" id="SM00181">
    <property type="entry name" value="EGF"/>
    <property type="match status" value="2"/>
</dbReference>
<feature type="disulfide bond" evidence="5">
    <location>
        <begin position="186"/>
        <end position="195"/>
    </location>
</feature>
<gene>
    <name evidence="8" type="ORF">MEDL_68953</name>
</gene>
<feature type="signal peptide" evidence="6">
    <location>
        <begin position="1"/>
        <end position="21"/>
    </location>
</feature>
<comment type="caution">
    <text evidence="5">Lacks conserved residue(s) required for the propagation of feature annotation.</text>
</comment>
<dbReference type="PROSITE" id="PS01187">
    <property type="entry name" value="EGF_CA"/>
    <property type="match status" value="1"/>
</dbReference>
<name>A0A8S3VQM0_MYTED</name>
<dbReference type="OrthoDB" id="430340at2759"/>
<dbReference type="InterPro" id="IPR018097">
    <property type="entry name" value="EGF_Ca-bd_CS"/>
</dbReference>
<accession>A0A8S3VQM0</accession>
<feature type="disulfide bond" evidence="5">
    <location>
        <begin position="165"/>
        <end position="175"/>
    </location>
</feature>
<dbReference type="PANTHER" id="PTHR12916">
    <property type="entry name" value="CYTOCHROME C OXIDASE POLYPEPTIDE VIC-2"/>
    <property type="match status" value="1"/>
</dbReference>
<comment type="caution">
    <text evidence="8">The sequence shown here is derived from an EMBL/GenBank/DDBJ whole genome shotgun (WGS) entry which is preliminary data.</text>
</comment>
<keyword evidence="9" id="KW-1185">Reference proteome</keyword>
<dbReference type="PROSITE" id="PS01186">
    <property type="entry name" value="EGF_2"/>
    <property type="match status" value="1"/>
</dbReference>
<dbReference type="SUPFAM" id="SSF57196">
    <property type="entry name" value="EGF/Laminin"/>
    <property type="match status" value="2"/>
</dbReference>
<evidence type="ECO:0000313" key="9">
    <source>
        <dbReference type="Proteomes" id="UP000683360"/>
    </source>
</evidence>
<dbReference type="PROSITE" id="PS50026">
    <property type="entry name" value="EGF_3"/>
    <property type="match status" value="2"/>
</dbReference>
<dbReference type="InterPro" id="IPR000884">
    <property type="entry name" value="TSP1_rpt"/>
</dbReference>
<sequence length="266" mass="30224">MDEKFMISLYIFLIYFVPVLTNRDCGIGRQQCDLSEWLPWGNCTTECGGGIQTRRKKMCCNINRPLIDCLATCNLTMSSFATITTEKQYCGRTCWPSGLFNFTSNKCKCNSGYYGLCCDGKYPRYTKPSNITGAKSTRKYTTNSHWNRTFIVNDEQSFVDALSLCKSFPCLHGTCLPAANGYICYCEPGFTGKNCEIDEDDCEREPCSYGTCVDEINGYTCVCNVLFHGKNCSQSKYTFTESRRHSDDDKKNQVGQERRQTEAWTC</sequence>
<dbReference type="PROSITE" id="PS00022">
    <property type="entry name" value="EGF_1"/>
    <property type="match status" value="2"/>
</dbReference>
<dbReference type="InterPro" id="IPR000152">
    <property type="entry name" value="EGF-type_Asp/Asn_hydroxyl_site"/>
</dbReference>
<organism evidence="8 9">
    <name type="scientific">Mytilus edulis</name>
    <name type="common">Blue mussel</name>
    <dbReference type="NCBI Taxonomy" id="6550"/>
    <lineage>
        <taxon>Eukaryota</taxon>
        <taxon>Metazoa</taxon>
        <taxon>Spiralia</taxon>
        <taxon>Lophotrochozoa</taxon>
        <taxon>Mollusca</taxon>
        <taxon>Bivalvia</taxon>
        <taxon>Autobranchia</taxon>
        <taxon>Pteriomorphia</taxon>
        <taxon>Mytilida</taxon>
        <taxon>Mytiloidea</taxon>
        <taxon>Mytilidae</taxon>
        <taxon>Mytilinae</taxon>
        <taxon>Mytilus</taxon>
    </lineage>
</organism>
<dbReference type="PANTHER" id="PTHR12916:SF4">
    <property type="entry name" value="UNINFLATABLE, ISOFORM C"/>
    <property type="match status" value="1"/>
</dbReference>
<dbReference type="InterPro" id="IPR001881">
    <property type="entry name" value="EGF-like_Ca-bd_dom"/>
</dbReference>
<evidence type="ECO:0000256" key="3">
    <source>
        <dbReference type="ARBA" id="ARBA00022737"/>
    </source>
</evidence>
<reference evidence="8" key="1">
    <citation type="submission" date="2021-03" db="EMBL/GenBank/DDBJ databases">
        <authorList>
            <person name="Bekaert M."/>
        </authorList>
    </citation>
    <scope>NUCLEOTIDE SEQUENCE</scope>
</reference>
<evidence type="ECO:0000259" key="7">
    <source>
        <dbReference type="PROSITE" id="PS50026"/>
    </source>
</evidence>
<evidence type="ECO:0000256" key="6">
    <source>
        <dbReference type="SAM" id="SignalP"/>
    </source>
</evidence>
<feature type="domain" description="EGF-like" evidence="7">
    <location>
        <begin position="161"/>
        <end position="196"/>
    </location>
</feature>